<evidence type="ECO:0000313" key="1">
    <source>
        <dbReference type="EMBL" id="KAB0668962.1"/>
    </source>
</evidence>
<dbReference type="PANTHER" id="PTHR36015">
    <property type="entry name" value="HOLLIDAY JUNCTION RESOLVASE MOC1, CHLOROPLASTIC-RELATED"/>
    <property type="match status" value="1"/>
</dbReference>
<keyword evidence="1" id="KW-0378">Hydrolase</keyword>
<dbReference type="RefSeq" id="WP_151157598.1">
    <property type="nucleotide sequence ID" value="NZ_VZRA01000004.1"/>
</dbReference>
<keyword evidence="1" id="KW-0255">Endonuclease</keyword>
<organism evidence="1 2">
    <name type="scientific">Oryzomonas sagensis</name>
    <dbReference type="NCBI Taxonomy" id="2603857"/>
    <lineage>
        <taxon>Bacteria</taxon>
        <taxon>Pseudomonadati</taxon>
        <taxon>Thermodesulfobacteriota</taxon>
        <taxon>Desulfuromonadia</taxon>
        <taxon>Geobacterales</taxon>
        <taxon>Geobacteraceae</taxon>
        <taxon>Oryzomonas</taxon>
    </lineage>
</organism>
<dbReference type="PANTHER" id="PTHR36015:SF6">
    <property type="entry name" value="HOLLIDAY JUNCTION RESOLVASE MOC1, CHLOROPLASTIC-RELATED"/>
    <property type="match status" value="1"/>
</dbReference>
<dbReference type="SUPFAM" id="SSF53098">
    <property type="entry name" value="Ribonuclease H-like"/>
    <property type="match status" value="1"/>
</dbReference>
<dbReference type="InterPro" id="IPR012337">
    <property type="entry name" value="RNaseH-like_sf"/>
</dbReference>
<dbReference type="InterPro" id="IPR036397">
    <property type="entry name" value="RNaseH_sf"/>
</dbReference>
<keyword evidence="1" id="KW-0540">Nuclease</keyword>
<evidence type="ECO:0000313" key="2">
    <source>
        <dbReference type="Proteomes" id="UP000798046"/>
    </source>
</evidence>
<dbReference type="GO" id="GO:0004519">
    <property type="term" value="F:endonuclease activity"/>
    <property type="evidence" value="ECO:0007669"/>
    <property type="project" value="UniProtKB-KW"/>
</dbReference>
<dbReference type="Proteomes" id="UP000798046">
    <property type="component" value="Unassembled WGS sequence"/>
</dbReference>
<protein>
    <submittedName>
        <fullName evidence="1">Holliday junction endonuclease</fullName>
    </submittedName>
</protein>
<dbReference type="EMBL" id="VZRA01000004">
    <property type="protein sequence ID" value="KAB0668962.1"/>
    <property type="molecule type" value="Genomic_DNA"/>
</dbReference>
<dbReference type="Gene3D" id="3.30.420.10">
    <property type="entry name" value="Ribonuclease H-like superfamily/Ribonuclease H"/>
    <property type="match status" value="1"/>
</dbReference>
<gene>
    <name evidence="1" type="ORF">F6V30_14080</name>
</gene>
<name>A0ABQ6TL14_9BACT</name>
<dbReference type="CDD" id="cd22992">
    <property type="entry name" value="MOC1"/>
    <property type="match status" value="1"/>
</dbReference>
<comment type="caution">
    <text evidence="1">The sequence shown here is derived from an EMBL/GenBank/DDBJ whole genome shotgun (WGS) entry which is preliminary data.</text>
</comment>
<sequence>MIILGIDPGIKGGVAWCWDNGESVKSHPMPATRKQLYQLLRDNLAGAKLKAVVESVHSMPKQGVASTFKFGKGYGEVLGILTALGAEIIEPTPQAWKKVVLAGTDKSKDAAIQVAENLYPEINLVPKGCRKPHDGMADAVCLMHYGRTLP</sequence>
<keyword evidence="2" id="KW-1185">Reference proteome</keyword>
<dbReference type="InterPro" id="IPR045290">
    <property type="entry name" value="MOC1-like"/>
</dbReference>
<accession>A0ABQ6TL14</accession>
<reference evidence="1 2" key="1">
    <citation type="journal article" date="2020" name="Microorganisms">
        <title>Description of Three Novel Members in the Family Geobacteraceae, Oryzomonas japonicum gen. nov., sp. nov., Oryzomonas sagensis sp. nov., and Oryzomonas ruber sp. nov.</title>
        <authorList>
            <person name="Xu Z."/>
            <person name="Masuda Y."/>
            <person name="Hayakawa C."/>
            <person name="Ushijima N."/>
            <person name="Kawano K."/>
            <person name="Shiratori Y."/>
            <person name="Senoo K."/>
            <person name="Itoh H."/>
        </authorList>
    </citation>
    <scope>NUCLEOTIDE SEQUENCE [LARGE SCALE GENOMIC DNA]</scope>
    <source>
        <strain evidence="1 2">Red100</strain>
    </source>
</reference>
<proteinExistence type="predicted"/>